<protein>
    <submittedName>
        <fullName evidence="2">Uncharacterized protein</fullName>
    </submittedName>
</protein>
<gene>
    <name evidence="2" type="ORF">DPMN_075988</name>
</gene>
<reference evidence="2" key="2">
    <citation type="submission" date="2020-11" db="EMBL/GenBank/DDBJ databases">
        <authorList>
            <person name="McCartney M.A."/>
            <person name="Auch B."/>
            <person name="Kono T."/>
            <person name="Mallez S."/>
            <person name="Becker A."/>
            <person name="Gohl D.M."/>
            <person name="Silverstein K.A.T."/>
            <person name="Koren S."/>
            <person name="Bechman K.B."/>
            <person name="Herman A."/>
            <person name="Abrahante J.E."/>
            <person name="Garbe J."/>
        </authorList>
    </citation>
    <scope>NUCLEOTIDE SEQUENCE</scope>
    <source>
        <strain evidence="2">Duluth1</strain>
        <tissue evidence="2">Whole animal</tissue>
    </source>
</reference>
<reference evidence="2" key="1">
    <citation type="journal article" date="2019" name="bioRxiv">
        <title>The Genome of the Zebra Mussel, Dreissena polymorpha: A Resource for Invasive Species Research.</title>
        <authorList>
            <person name="McCartney M.A."/>
            <person name="Auch B."/>
            <person name="Kono T."/>
            <person name="Mallez S."/>
            <person name="Zhang Y."/>
            <person name="Obille A."/>
            <person name="Becker A."/>
            <person name="Abrahante J.E."/>
            <person name="Garbe J."/>
            <person name="Badalamenti J.P."/>
            <person name="Herman A."/>
            <person name="Mangelson H."/>
            <person name="Liachko I."/>
            <person name="Sullivan S."/>
            <person name="Sone E.D."/>
            <person name="Koren S."/>
            <person name="Silverstein K.A.T."/>
            <person name="Beckman K.B."/>
            <person name="Gohl D.M."/>
        </authorList>
    </citation>
    <scope>NUCLEOTIDE SEQUENCE</scope>
    <source>
        <strain evidence="2">Duluth1</strain>
        <tissue evidence="2">Whole animal</tissue>
    </source>
</reference>
<comment type="caution">
    <text evidence="2">The sequence shown here is derived from an EMBL/GenBank/DDBJ whole genome shotgun (WGS) entry which is preliminary data.</text>
</comment>
<feature type="coiled-coil region" evidence="1">
    <location>
        <begin position="83"/>
        <end position="110"/>
    </location>
</feature>
<dbReference type="Proteomes" id="UP000828390">
    <property type="component" value="Unassembled WGS sequence"/>
</dbReference>
<proteinExistence type="predicted"/>
<evidence type="ECO:0000256" key="1">
    <source>
        <dbReference type="SAM" id="Coils"/>
    </source>
</evidence>
<keyword evidence="3" id="KW-1185">Reference proteome</keyword>
<evidence type="ECO:0000313" key="3">
    <source>
        <dbReference type="Proteomes" id="UP000828390"/>
    </source>
</evidence>
<sequence>MIADSASSVTAYLQAVQAKLDSAFNSLKTAVMSQCEMQTRILLQNIDMRQTTTTNLRDRISTDRDNIDSINRHGNDKHVFLLRREITNDIQDIESRIRKLNQRKAASKIEVVEKTTVDDIVRTITGALRVQPSGGGAYFNSREKDYKQEYEYDS</sequence>
<keyword evidence="1" id="KW-0175">Coiled coil</keyword>
<dbReference type="AlphaFoldDB" id="A0A9D3YKN9"/>
<dbReference type="EMBL" id="JAIWYP010000015">
    <property type="protein sequence ID" value="KAH3701005.1"/>
    <property type="molecule type" value="Genomic_DNA"/>
</dbReference>
<accession>A0A9D3YKN9</accession>
<evidence type="ECO:0000313" key="2">
    <source>
        <dbReference type="EMBL" id="KAH3701005.1"/>
    </source>
</evidence>
<name>A0A9D3YKN9_DREPO</name>
<organism evidence="2 3">
    <name type="scientific">Dreissena polymorpha</name>
    <name type="common">Zebra mussel</name>
    <name type="synonym">Mytilus polymorpha</name>
    <dbReference type="NCBI Taxonomy" id="45954"/>
    <lineage>
        <taxon>Eukaryota</taxon>
        <taxon>Metazoa</taxon>
        <taxon>Spiralia</taxon>
        <taxon>Lophotrochozoa</taxon>
        <taxon>Mollusca</taxon>
        <taxon>Bivalvia</taxon>
        <taxon>Autobranchia</taxon>
        <taxon>Heteroconchia</taxon>
        <taxon>Euheterodonta</taxon>
        <taxon>Imparidentia</taxon>
        <taxon>Neoheterodontei</taxon>
        <taxon>Myida</taxon>
        <taxon>Dreissenoidea</taxon>
        <taxon>Dreissenidae</taxon>
        <taxon>Dreissena</taxon>
    </lineage>
</organism>